<comment type="caution">
    <text evidence="1">The sequence shown here is derived from an EMBL/GenBank/DDBJ whole genome shotgun (WGS) entry which is preliminary data.</text>
</comment>
<protein>
    <submittedName>
        <fullName evidence="1">Uncharacterized protein</fullName>
    </submittedName>
</protein>
<keyword evidence="2" id="KW-1185">Reference proteome</keyword>
<proteinExistence type="predicted"/>
<dbReference type="AlphaFoldDB" id="A0AAE3SMX4"/>
<name>A0AAE3SMX4_9FLAO</name>
<accession>A0AAE3SMX4</accession>
<organism evidence="1 2">
    <name type="scientific">Lentiprolixibacter aurantiacus</name>
    <dbReference type="NCBI Taxonomy" id="2993939"/>
    <lineage>
        <taxon>Bacteria</taxon>
        <taxon>Pseudomonadati</taxon>
        <taxon>Bacteroidota</taxon>
        <taxon>Flavobacteriia</taxon>
        <taxon>Flavobacteriales</taxon>
        <taxon>Flavobacteriaceae</taxon>
        <taxon>Lentiprolixibacter</taxon>
    </lineage>
</organism>
<gene>
    <name evidence="1" type="ORF">OO016_04830</name>
</gene>
<dbReference type="Proteomes" id="UP001207116">
    <property type="component" value="Unassembled WGS sequence"/>
</dbReference>
<sequence length="126" mass="15184">MSEHYMSDYLTDDRKYIKKMKRSEPLQSKEMFYEVLQEWYNWNKGGEDRITQIGDVETGNTKVVHLYLNGNRYYLNGDTKISGVKEFLRNRDNPWKIIPNNRGRMNKVTNDEYDEGIKGFFFYKET</sequence>
<evidence type="ECO:0000313" key="2">
    <source>
        <dbReference type="Proteomes" id="UP001207116"/>
    </source>
</evidence>
<dbReference type="RefSeq" id="WP_266011293.1">
    <property type="nucleotide sequence ID" value="NZ_JAPFQP010000001.1"/>
</dbReference>
<reference evidence="1" key="1">
    <citation type="submission" date="2022-11" db="EMBL/GenBank/DDBJ databases">
        <title>The characterization of three novel Bacteroidetes species and genomic analysis of their roles in tidal elemental geochemical cycles.</title>
        <authorList>
            <person name="Ma K.-J."/>
        </authorList>
    </citation>
    <scope>NUCLEOTIDE SEQUENCE</scope>
    <source>
        <strain evidence="1">M415</strain>
    </source>
</reference>
<evidence type="ECO:0000313" key="1">
    <source>
        <dbReference type="EMBL" id="MCX2718920.1"/>
    </source>
</evidence>
<dbReference type="EMBL" id="JAPFQP010000001">
    <property type="protein sequence ID" value="MCX2718920.1"/>
    <property type="molecule type" value="Genomic_DNA"/>
</dbReference>